<dbReference type="KEGG" id="chrm:FYK34_01785"/>
<dbReference type="Gene3D" id="3.60.15.10">
    <property type="entry name" value="Ribonuclease Z/Hydroxyacylglutathione hydrolase-like"/>
    <property type="match status" value="1"/>
</dbReference>
<dbReference type="AlphaFoldDB" id="A0A5C1DCI6"/>
<dbReference type="EMBL" id="CP043473">
    <property type="protein sequence ID" value="QEL54396.1"/>
    <property type="molecule type" value="Genomic_DNA"/>
</dbReference>
<keyword evidence="3" id="KW-1185">Reference proteome</keyword>
<dbReference type="RefSeq" id="WP_149294786.1">
    <property type="nucleotide sequence ID" value="NZ_CP043473.1"/>
</dbReference>
<dbReference type="GO" id="GO:0004115">
    <property type="term" value="F:3',5'-cyclic-AMP phosphodiesterase activity"/>
    <property type="evidence" value="ECO:0007669"/>
    <property type="project" value="InterPro"/>
</dbReference>
<dbReference type="CDD" id="cd07735">
    <property type="entry name" value="class_II_PDE_MBL-fold"/>
    <property type="match status" value="1"/>
</dbReference>
<reference evidence="2 3" key="1">
    <citation type="submission" date="2019-08" db="EMBL/GenBank/DDBJ databases">
        <title>Chromobacterium paludis, a novel bacterium isolated from a Maryland marsh pond.</title>
        <authorList>
            <person name="Blackburn M.B."/>
            <person name="Gundersen-Rindal D.E."/>
        </authorList>
    </citation>
    <scope>NUCLEOTIDE SEQUENCE [LARGE SCALE GENOMIC DNA]</scope>
    <source>
        <strain evidence="3">IIBBL 257-1</strain>
    </source>
</reference>
<dbReference type="SUPFAM" id="SSF56281">
    <property type="entry name" value="Metallo-hydrolase/oxidoreductase"/>
    <property type="match status" value="1"/>
</dbReference>
<evidence type="ECO:0000259" key="1">
    <source>
        <dbReference type="SMART" id="SM00849"/>
    </source>
</evidence>
<dbReference type="GO" id="GO:0006198">
    <property type="term" value="P:cAMP catabolic process"/>
    <property type="evidence" value="ECO:0007669"/>
    <property type="project" value="InterPro"/>
</dbReference>
<dbReference type="InterPro" id="IPR036866">
    <property type="entry name" value="RibonucZ/Hydroxyglut_hydro"/>
</dbReference>
<accession>A0A5C1DCI6</accession>
<dbReference type="SMART" id="SM00849">
    <property type="entry name" value="Lactamase_B"/>
    <property type="match status" value="1"/>
</dbReference>
<gene>
    <name evidence="2" type="ORF">FYK34_01785</name>
</gene>
<evidence type="ECO:0000313" key="2">
    <source>
        <dbReference type="EMBL" id="QEL54396.1"/>
    </source>
</evidence>
<sequence length="252" mass="27236">MHIKILGAAACLGQPGQTTSFLVGDDTLLDCGTGCGALDSEQMLAIRRVLLTHSHIDHCGLLPLLADVHACHRGAGLDVYGLADTLDAIRQHFFNGRIWPDYTAPEAPWLRLRPVDVGDTVALAEGLATALPARHSVPAIGWLIEGPWRALAFSGDSGPCPAFWQWLADVPSLTDVICEVTYSDERLRDAQQQGHMAPALIAGMLPKLPVNSHLWVTHSDPVCREAVMQQMLNLCPPGVHICPLKEGTLIEL</sequence>
<dbReference type="Pfam" id="PF12706">
    <property type="entry name" value="Lactamase_B_2"/>
    <property type="match status" value="1"/>
</dbReference>
<dbReference type="InterPro" id="IPR001279">
    <property type="entry name" value="Metallo-B-lactamas"/>
</dbReference>
<proteinExistence type="predicted"/>
<dbReference type="Proteomes" id="UP000322079">
    <property type="component" value="Chromosome"/>
</dbReference>
<evidence type="ECO:0000313" key="3">
    <source>
        <dbReference type="Proteomes" id="UP000322079"/>
    </source>
</evidence>
<organism evidence="2 3">
    <name type="scientific">Chromobacterium paludis</name>
    <dbReference type="NCBI Taxonomy" id="2605945"/>
    <lineage>
        <taxon>Bacteria</taxon>
        <taxon>Pseudomonadati</taxon>
        <taxon>Pseudomonadota</taxon>
        <taxon>Betaproteobacteria</taxon>
        <taxon>Neisseriales</taxon>
        <taxon>Chromobacteriaceae</taxon>
        <taxon>Chromobacterium</taxon>
    </lineage>
</organism>
<dbReference type="PRINTS" id="PR00388">
    <property type="entry name" value="PDIESTERASE2"/>
</dbReference>
<protein>
    <submittedName>
        <fullName evidence="2">3',5'-cyclic-nucleotide phosphodiesterase</fullName>
    </submittedName>
</protein>
<dbReference type="InterPro" id="IPR000396">
    <property type="entry name" value="Pdiesterase2"/>
</dbReference>
<feature type="domain" description="Metallo-beta-lactamase" evidence="1">
    <location>
        <begin position="17"/>
        <end position="195"/>
    </location>
</feature>
<name>A0A5C1DCI6_9NEIS</name>